<gene>
    <name evidence="1" type="ORF">ERS013200_01446</name>
</gene>
<dbReference type="EMBL" id="CWQY01000007">
    <property type="protein sequence ID" value="CSC45545.1"/>
    <property type="molecule type" value="Genomic_DNA"/>
</dbReference>
<sequence length="120" mass="12581">MFGDFPPNSIVDGIKLSAAHLRIWLPISVEPVNASLSIRWLVANALPASEPKPLTTLITPAGIKSPIISIKNKIETGVCSAGLRTTVQPAARAGANFQAAMSNGKFHGIIWPTTPIGSGK</sequence>
<evidence type="ECO:0000313" key="2">
    <source>
        <dbReference type="Proteomes" id="UP000041770"/>
    </source>
</evidence>
<accession>A0A655YLW3</accession>
<dbReference type="AlphaFoldDB" id="A0A655YLW3"/>
<reference evidence="1 2" key="1">
    <citation type="submission" date="2015-07" db="EMBL/GenBank/DDBJ databases">
        <authorList>
            <consortium name="Pathogen Informatics"/>
        </authorList>
    </citation>
    <scope>NUCLEOTIDE SEQUENCE [LARGE SCALE GENOMIC DNA]</scope>
    <source>
        <strain evidence="1 2">A316</strain>
    </source>
</reference>
<dbReference type="Proteomes" id="UP000041770">
    <property type="component" value="Unassembled WGS sequence"/>
</dbReference>
<organism evidence="1 2">
    <name type="scientific">Vibrio cholerae</name>
    <dbReference type="NCBI Taxonomy" id="666"/>
    <lineage>
        <taxon>Bacteria</taxon>
        <taxon>Pseudomonadati</taxon>
        <taxon>Pseudomonadota</taxon>
        <taxon>Gammaproteobacteria</taxon>
        <taxon>Vibrionales</taxon>
        <taxon>Vibrionaceae</taxon>
        <taxon>Vibrio</taxon>
    </lineage>
</organism>
<protein>
    <submittedName>
        <fullName evidence="1">Uncharacterized protein</fullName>
    </submittedName>
</protein>
<proteinExistence type="predicted"/>
<name>A0A655YLW3_VIBCL</name>
<evidence type="ECO:0000313" key="1">
    <source>
        <dbReference type="EMBL" id="CSC45545.1"/>
    </source>
</evidence>